<dbReference type="AlphaFoldDB" id="A0A1H6FSL4"/>
<protein>
    <submittedName>
        <fullName evidence="2">Uncharacterized protein</fullName>
    </submittedName>
</protein>
<dbReference type="Proteomes" id="UP000199112">
    <property type="component" value="Unassembled WGS sequence"/>
</dbReference>
<evidence type="ECO:0000313" key="2">
    <source>
        <dbReference type="EMBL" id="SEH13128.1"/>
    </source>
</evidence>
<feature type="region of interest" description="Disordered" evidence="1">
    <location>
        <begin position="22"/>
        <end position="43"/>
    </location>
</feature>
<evidence type="ECO:0000313" key="3">
    <source>
        <dbReference type="Proteomes" id="UP000199112"/>
    </source>
</evidence>
<feature type="compositionally biased region" description="Basic and acidic residues" evidence="1">
    <location>
        <begin position="33"/>
        <end position="43"/>
    </location>
</feature>
<dbReference type="EMBL" id="FNWL01000001">
    <property type="protein sequence ID" value="SEH13128.1"/>
    <property type="molecule type" value="Genomic_DNA"/>
</dbReference>
<dbReference type="RefSeq" id="WP_090505962.1">
    <property type="nucleotide sequence ID" value="NZ_FNWL01000001.1"/>
</dbReference>
<evidence type="ECO:0000256" key="1">
    <source>
        <dbReference type="SAM" id="MobiDB-lite"/>
    </source>
</evidence>
<proteinExistence type="predicted"/>
<reference evidence="3" key="1">
    <citation type="submission" date="2016-10" db="EMBL/GenBank/DDBJ databases">
        <authorList>
            <person name="Varghese N."/>
            <person name="Submissions S."/>
        </authorList>
    </citation>
    <scope>NUCLEOTIDE SEQUENCE [LARGE SCALE GENOMIC DNA]</scope>
    <source>
        <strain evidence="3">CGMCC 1.8981</strain>
    </source>
</reference>
<sequence length="139" mass="14706">MNASSDAPIDPSTDFTALCATLRTQSDEAPGSDTERVTIRSLEDVSPDSLAELRETAENDATTASNLVYVLSRANAELLLEREFEIGDVDELEGVLGRTVQVEAAMPDDTVLLLDPAAIEGTEPTEPDAIACGIVGPDE</sequence>
<gene>
    <name evidence="2" type="ORF">SAMN04487967_1165</name>
</gene>
<keyword evidence="3" id="KW-1185">Reference proteome</keyword>
<name>A0A1H6FSL4_9EURY</name>
<accession>A0A1H6FSL4</accession>
<dbReference type="OrthoDB" id="203627at2157"/>
<organism evidence="2 3">
    <name type="scientific">Natronorubrum sediminis</name>
    <dbReference type="NCBI Taxonomy" id="640943"/>
    <lineage>
        <taxon>Archaea</taxon>
        <taxon>Methanobacteriati</taxon>
        <taxon>Methanobacteriota</taxon>
        <taxon>Stenosarchaea group</taxon>
        <taxon>Halobacteria</taxon>
        <taxon>Halobacteriales</taxon>
        <taxon>Natrialbaceae</taxon>
        <taxon>Natronorubrum</taxon>
    </lineage>
</organism>